<dbReference type="InterPro" id="IPR007345">
    <property type="entry name" value="Polysacch_pyruvyl_Trfase"/>
</dbReference>
<dbReference type="Proteomes" id="UP001208620">
    <property type="component" value="Unassembled WGS sequence"/>
</dbReference>
<dbReference type="Pfam" id="PF04230">
    <property type="entry name" value="PS_pyruv_trans"/>
    <property type="match status" value="1"/>
</dbReference>
<dbReference type="EMBL" id="JAPDVD010000003">
    <property type="protein sequence ID" value="MCW4138979.1"/>
    <property type="molecule type" value="Genomic_DNA"/>
</dbReference>
<protein>
    <submittedName>
        <fullName evidence="2">Polysaccharide pyruvyl transferase family protein</fullName>
    </submittedName>
</protein>
<comment type="caution">
    <text evidence="2">The sequence shown here is derived from an EMBL/GenBank/DDBJ whole genome shotgun (WGS) entry which is preliminary data.</text>
</comment>
<keyword evidence="2" id="KW-0808">Transferase</keyword>
<name>A0AAW5UH52_9BACT</name>
<gene>
    <name evidence="2" type="ORF">ONT01_14645</name>
</gene>
<dbReference type="RefSeq" id="WP_264960493.1">
    <property type="nucleotide sequence ID" value="NZ_JAPDVD010000003.1"/>
</dbReference>
<organism evidence="2 3">
    <name type="scientific">Segatella copri</name>
    <dbReference type="NCBI Taxonomy" id="165179"/>
    <lineage>
        <taxon>Bacteria</taxon>
        <taxon>Pseudomonadati</taxon>
        <taxon>Bacteroidota</taxon>
        <taxon>Bacteroidia</taxon>
        <taxon>Bacteroidales</taxon>
        <taxon>Prevotellaceae</taxon>
        <taxon>Segatella</taxon>
    </lineage>
</organism>
<evidence type="ECO:0000259" key="1">
    <source>
        <dbReference type="Pfam" id="PF04230"/>
    </source>
</evidence>
<feature type="domain" description="Polysaccharide pyruvyl transferase" evidence="1">
    <location>
        <begin position="13"/>
        <end position="228"/>
    </location>
</feature>
<sequence>MKIGIVTYVKCDNYGAELQAFALQWKLNSLGYDAEVINLEKRNIDMKRNPDVIKGAIKQRFKKEGLKAFSSIFRKAMEVATRMRNEKKYKEINEKKHLLFEQFFEDKVKHSAKYYSLDDITSATDLPYDTYIAGSDQIWNYIHTDRLDVYFLMFANKYKAKKISYAASVSIYDIPEKLRATYKTYFENIDVLSVRELHGADLVKKYSNKTAEVVLDPTFLLTKADWEREVAKDVKVDGDYLLIY</sequence>
<evidence type="ECO:0000313" key="3">
    <source>
        <dbReference type="Proteomes" id="UP001208620"/>
    </source>
</evidence>
<reference evidence="2" key="1">
    <citation type="submission" date="2022-11" db="EMBL/GenBank/DDBJ databases">
        <title>Genomic repertoires linked with pathogenic potency of arthritogenic Prevotella copri isolated from the gut of rheumatoid arthritis patients.</title>
        <authorList>
            <person name="Nii T."/>
            <person name="Maeda Y."/>
            <person name="Motooka D."/>
            <person name="Naito M."/>
            <person name="Matsumoto Y."/>
            <person name="Ogawa T."/>
            <person name="Oguro-Igashira E."/>
            <person name="Kishikawa T."/>
            <person name="Yamashita M."/>
            <person name="Koizumi S."/>
            <person name="Kurakawa T."/>
            <person name="Okumura R."/>
            <person name="Kayama H."/>
            <person name="Murakami M."/>
            <person name="Sakaguchi T."/>
            <person name="Das B."/>
            <person name="Nakamura S."/>
            <person name="Okada Y."/>
            <person name="Kumanogoh A."/>
            <person name="Takeda K."/>
        </authorList>
    </citation>
    <scope>NUCLEOTIDE SEQUENCE</scope>
    <source>
        <strain evidence="2">H105_2-2</strain>
    </source>
</reference>
<accession>A0AAW5UH52</accession>
<evidence type="ECO:0000313" key="2">
    <source>
        <dbReference type="EMBL" id="MCW4138979.1"/>
    </source>
</evidence>
<proteinExistence type="predicted"/>
<dbReference type="GO" id="GO:0016740">
    <property type="term" value="F:transferase activity"/>
    <property type="evidence" value="ECO:0007669"/>
    <property type="project" value="UniProtKB-KW"/>
</dbReference>
<dbReference type="AlphaFoldDB" id="A0AAW5UH52"/>